<proteinExistence type="predicted"/>
<feature type="compositionally biased region" description="Gly residues" evidence="1">
    <location>
        <begin position="23"/>
        <end position="33"/>
    </location>
</feature>
<gene>
    <name evidence="2" type="ORF">SRO942_LOCUS50393</name>
</gene>
<accession>A0A8S2ZVP7</accession>
<feature type="non-terminal residue" evidence="2">
    <location>
        <position position="1"/>
    </location>
</feature>
<feature type="compositionally biased region" description="Basic and acidic residues" evidence="1">
    <location>
        <begin position="1"/>
        <end position="10"/>
    </location>
</feature>
<protein>
    <submittedName>
        <fullName evidence="2">Uncharacterized protein</fullName>
    </submittedName>
</protein>
<dbReference type="EMBL" id="CAJOBC010142401">
    <property type="protein sequence ID" value="CAF4650374.1"/>
    <property type="molecule type" value="Genomic_DNA"/>
</dbReference>
<evidence type="ECO:0000313" key="2">
    <source>
        <dbReference type="EMBL" id="CAF4650374.1"/>
    </source>
</evidence>
<sequence length="72" mass="7656">FKDEDGKDGEAEFAGGQTTFGFGSPGISGGDGGYTEKTEFSGKSVKFMIIDKLGDITQHIKFEVEQNRGCTG</sequence>
<dbReference type="Proteomes" id="UP000681722">
    <property type="component" value="Unassembled WGS sequence"/>
</dbReference>
<feature type="region of interest" description="Disordered" evidence="1">
    <location>
        <begin position="1"/>
        <end position="35"/>
    </location>
</feature>
<comment type="caution">
    <text evidence="2">The sequence shown here is derived from an EMBL/GenBank/DDBJ whole genome shotgun (WGS) entry which is preliminary data.</text>
</comment>
<reference evidence="2" key="1">
    <citation type="submission" date="2021-02" db="EMBL/GenBank/DDBJ databases">
        <authorList>
            <person name="Nowell W R."/>
        </authorList>
    </citation>
    <scope>NUCLEOTIDE SEQUENCE</scope>
</reference>
<name>A0A8S2ZVP7_9BILA</name>
<evidence type="ECO:0000256" key="1">
    <source>
        <dbReference type="SAM" id="MobiDB-lite"/>
    </source>
</evidence>
<dbReference type="AlphaFoldDB" id="A0A8S2ZVP7"/>
<evidence type="ECO:0000313" key="3">
    <source>
        <dbReference type="Proteomes" id="UP000681722"/>
    </source>
</evidence>
<organism evidence="2 3">
    <name type="scientific">Didymodactylos carnosus</name>
    <dbReference type="NCBI Taxonomy" id="1234261"/>
    <lineage>
        <taxon>Eukaryota</taxon>
        <taxon>Metazoa</taxon>
        <taxon>Spiralia</taxon>
        <taxon>Gnathifera</taxon>
        <taxon>Rotifera</taxon>
        <taxon>Eurotatoria</taxon>
        <taxon>Bdelloidea</taxon>
        <taxon>Philodinida</taxon>
        <taxon>Philodinidae</taxon>
        <taxon>Didymodactylos</taxon>
    </lineage>
</organism>